<dbReference type="InterPro" id="IPR051170">
    <property type="entry name" value="Neural/epithelial_adhesion"/>
</dbReference>
<evidence type="ECO:0000259" key="5">
    <source>
        <dbReference type="PROSITE" id="PS50835"/>
    </source>
</evidence>
<protein>
    <recommendedName>
        <fullName evidence="5">Ig-like domain-containing protein</fullName>
    </recommendedName>
</protein>
<dbReference type="CDD" id="cd00096">
    <property type="entry name" value="Ig"/>
    <property type="match status" value="1"/>
</dbReference>
<name>A0A433TVK2_ELYCH</name>
<dbReference type="EMBL" id="RQTK01000164">
    <property type="protein sequence ID" value="RUS85594.1"/>
    <property type="molecule type" value="Genomic_DNA"/>
</dbReference>
<dbReference type="OrthoDB" id="6113407at2759"/>
<dbReference type="SUPFAM" id="SSF48726">
    <property type="entry name" value="Immunoglobulin"/>
    <property type="match status" value="2"/>
</dbReference>
<dbReference type="PANTHER" id="PTHR12231">
    <property type="entry name" value="CTX-RELATED TYPE I TRANSMEMBRANE PROTEIN"/>
    <property type="match status" value="1"/>
</dbReference>
<evidence type="ECO:0000313" key="7">
    <source>
        <dbReference type="Proteomes" id="UP000271974"/>
    </source>
</evidence>
<dbReference type="AlphaFoldDB" id="A0A433TVK2"/>
<evidence type="ECO:0000256" key="2">
    <source>
        <dbReference type="ARBA" id="ARBA00022737"/>
    </source>
</evidence>
<dbReference type="Gene3D" id="2.60.40.10">
    <property type="entry name" value="Immunoglobulins"/>
    <property type="match status" value="2"/>
</dbReference>
<dbReference type="SMART" id="SM00408">
    <property type="entry name" value="IGc2"/>
    <property type="match status" value="1"/>
</dbReference>
<organism evidence="6 7">
    <name type="scientific">Elysia chlorotica</name>
    <name type="common">Eastern emerald elysia</name>
    <name type="synonym">Sea slug</name>
    <dbReference type="NCBI Taxonomy" id="188477"/>
    <lineage>
        <taxon>Eukaryota</taxon>
        <taxon>Metazoa</taxon>
        <taxon>Spiralia</taxon>
        <taxon>Lophotrochozoa</taxon>
        <taxon>Mollusca</taxon>
        <taxon>Gastropoda</taxon>
        <taxon>Heterobranchia</taxon>
        <taxon>Euthyneura</taxon>
        <taxon>Panpulmonata</taxon>
        <taxon>Sacoglossa</taxon>
        <taxon>Placobranchoidea</taxon>
        <taxon>Plakobranchidae</taxon>
        <taxon>Elysia</taxon>
    </lineage>
</organism>
<dbReference type="InterPro" id="IPR036179">
    <property type="entry name" value="Ig-like_dom_sf"/>
</dbReference>
<feature type="non-terminal residue" evidence="6">
    <location>
        <position position="1"/>
    </location>
</feature>
<dbReference type="PANTHER" id="PTHR12231:SF253">
    <property type="entry name" value="DPR-INTERACTING PROTEIN ETA, ISOFORM B-RELATED"/>
    <property type="match status" value="1"/>
</dbReference>
<dbReference type="Pfam" id="PF07679">
    <property type="entry name" value="I-set"/>
    <property type="match status" value="1"/>
</dbReference>
<accession>A0A433TVK2</accession>
<keyword evidence="7" id="KW-1185">Reference proteome</keyword>
<reference evidence="6 7" key="1">
    <citation type="submission" date="2019-01" db="EMBL/GenBank/DDBJ databases">
        <title>A draft genome assembly of the solar-powered sea slug Elysia chlorotica.</title>
        <authorList>
            <person name="Cai H."/>
            <person name="Li Q."/>
            <person name="Fang X."/>
            <person name="Li J."/>
            <person name="Curtis N.E."/>
            <person name="Altenburger A."/>
            <person name="Shibata T."/>
            <person name="Feng M."/>
            <person name="Maeda T."/>
            <person name="Schwartz J.A."/>
            <person name="Shigenobu S."/>
            <person name="Lundholm N."/>
            <person name="Nishiyama T."/>
            <person name="Yang H."/>
            <person name="Hasebe M."/>
            <person name="Li S."/>
            <person name="Pierce S.K."/>
            <person name="Wang J."/>
        </authorList>
    </citation>
    <scope>NUCLEOTIDE SEQUENCE [LARGE SCALE GENOMIC DNA]</scope>
    <source>
        <strain evidence="6">EC2010</strain>
        <tissue evidence="6">Whole organism of an adult</tissue>
    </source>
</reference>
<dbReference type="InterPro" id="IPR007110">
    <property type="entry name" value="Ig-like_dom"/>
</dbReference>
<evidence type="ECO:0000256" key="4">
    <source>
        <dbReference type="ARBA" id="ARBA00023319"/>
    </source>
</evidence>
<gene>
    <name evidence="6" type="ORF">EGW08_006606</name>
</gene>
<keyword evidence="2" id="KW-0677">Repeat</keyword>
<feature type="non-terminal residue" evidence="6">
    <location>
        <position position="201"/>
    </location>
</feature>
<feature type="domain" description="Ig-like" evidence="5">
    <location>
        <begin position="74"/>
        <end position="133"/>
    </location>
</feature>
<evidence type="ECO:0000256" key="1">
    <source>
        <dbReference type="ARBA" id="ARBA00022729"/>
    </source>
</evidence>
<comment type="caution">
    <text evidence="6">The sequence shown here is derived from an EMBL/GenBank/DDBJ whole genome shotgun (WGS) entry which is preliminary data.</text>
</comment>
<evidence type="ECO:0000256" key="3">
    <source>
        <dbReference type="ARBA" id="ARBA00023157"/>
    </source>
</evidence>
<sequence length="201" mass="21615">NGHGVERVNGTILLVTDAKAEDAGDYVCEATNPLGTATRTVHVSVDLTGSVRSSIQGDPWVNPLSRQMLFIARCDAEGQPEPEVTWYKQDDSSSNAVRFYSQKGVLVFPELEPSLDSGLYVCNASNGVEEDLTYMAVYQNTDVECGDVFDKFRASVVYRATCPVECLLTSPSPSPAPVTDASLVCSSLAADPVTGRIAWIT</sequence>
<evidence type="ECO:0000313" key="6">
    <source>
        <dbReference type="EMBL" id="RUS85594.1"/>
    </source>
</evidence>
<keyword evidence="3" id="KW-1015">Disulfide bond</keyword>
<dbReference type="Proteomes" id="UP000271974">
    <property type="component" value="Unassembled WGS sequence"/>
</dbReference>
<dbReference type="InterPro" id="IPR013783">
    <property type="entry name" value="Ig-like_fold"/>
</dbReference>
<dbReference type="STRING" id="188477.A0A433TVK2"/>
<keyword evidence="1" id="KW-0732">Signal</keyword>
<dbReference type="Pfam" id="PF13927">
    <property type="entry name" value="Ig_3"/>
    <property type="match status" value="1"/>
</dbReference>
<dbReference type="InterPro" id="IPR003598">
    <property type="entry name" value="Ig_sub2"/>
</dbReference>
<keyword evidence="4" id="KW-0393">Immunoglobulin domain</keyword>
<dbReference type="InterPro" id="IPR013098">
    <property type="entry name" value="Ig_I-set"/>
</dbReference>
<dbReference type="PROSITE" id="PS50835">
    <property type="entry name" value="IG_LIKE"/>
    <property type="match status" value="1"/>
</dbReference>
<proteinExistence type="predicted"/>